<feature type="domain" description="DNA-directed DNA polymerase family B exonuclease" evidence="9">
    <location>
        <begin position="148"/>
        <end position="394"/>
    </location>
</feature>
<feature type="domain" description="DNA-directed DNA polymerase family B multifunctional" evidence="8">
    <location>
        <begin position="463"/>
        <end position="847"/>
    </location>
</feature>
<dbReference type="GO" id="GO:0003677">
    <property type="term" value="F:DNA binding"/>
    <property type="evidence" value="ECO:0007669"/>
    <property type="project" value="UniProtKB-KW"/>
</dbReference>
<keyword evidence="4" id="KW-0548">Nucleotidyltransferase</keyword>
<evidence type="ECO:0000256" key="7">
    <source>
        <dbReference type="ARBA" id="ARBA00049244"/>
    </source>
</evidence>
<keyword evidence="3" id="KW-0808">Transferase</keyword>
<evidence type="ECO:0000256" key="6">
    <source>
        <dbReference type="ARBA" id="ARBA00023125"/>
    </source>
</evidence>
<dbReference type="GO" id="GO:0003887">
    <property type="term" value="F:DNA-directed DNA polymerase activity"/>
    <property type="evidence" value="ECO:0007669"/>
    <property type="project" value="UniProtKB-KW"/>
</dbReference>
<dbReference type="Gene3D" id="1.10.132.60">
    <property type="entry name" value="DNA polymerase family B, C-terminal domain"/>
    <property type="match status" value="1"/>
</dbReference>
<dbReference type="Gene3D" id="3.90.1600.10">
    <property type="entry name" value="Palm domain of DNA polymerase"/>
    <property type="match status" value="1"/>
</dbReference>
<dbReference type="PROSITE" id="PS00116">
    <property type="entry name" value="DNA_POLYMERASE_B"/>
    <property type="match status" value="1"/>
</dbReference>
<organism evidence="10">
    <name type="scientific">viral metagenome</name>
    <dbReference type="NCBI Taxonomy" id="1070528"/>
    <lineage>
        <taxon>unclassified sequences</taxon>
        <taxon>metagenomes</taxon>
        <taxon>organismal metagenomes</taxon>
    </lineage>
</organism>
<dbReference type="GO" id="GO:0043625">
    <property type="term" value="C:delta DNA polymerase complex"/>
    <property type="evidence" value="ECO:0007669"/>
    <property type="project" value="TreeGrafter"/>
</dbReference>
<dbReference type="GO" id="GO:0006297">
    <property type="term" value="P:nucleotide-excision repair, DNA gap filling"/>
    <property type="evidence" value="ECO:0007669"/>
    <property type="project" value="TreeGrafter"/>
</dbReference>
<dbReference type="InterPro" id="IPR042087">
    <property type="entry name" value="DNA_pol_B_thumb"/>
</dbReference>
<dbReference type="InterPro" id="IPR043502">
    <property type="entry name" value="DNA/RNA_pol_sf"/>
</dbReference>
<dbReference type="InterPro" id="IPR023211">
    <property type="entry name" value="DNA_pol_palm_dom_sf"/>
</dbReference>
<dbReference type="PANTHER" id="PTHR10322:SF23">
    <property type="entry name" value="DNA POLYMERASE DELTA CATALYTIC SUBUNIT"/>
    <property type="match status" value="1"/>
</dbReference>
<evidence type="ECO:0000256" key="3">
    <source>
        <dbReference type="ARBA" id="ARBA00022679"/>
    </source>
</evidence>
<comment type="similarity">
    <text evidence="1">Belongs to the DNA polymerase type-B family.</text>
</comment>
<dbReference type="Gene3D" id="3.30.342.10">
    <property type="entry name" value="DNA Polymerase, chain B, domain 1"/>
    <property type="match status" value="1"/>
</dbReference>
<dbReference type="InterPro" id="IPR012337">
    <property type="entry name" value="RNaseH-like_sf"/>
</dbReference>
<evidence type="ECO:0000256" key="1">
    <source>
        <dbReference type="ARBA" id="ARBA00005755"/>
    </source>
</evidence>
<dbReference type="EC" id="2.7.7.7" evidence="2"/>
<evidence type="ECO:0000259" key="9">
    <source>
        <dbReference type="Pfam" id="PF03104"/>
    </source>
</evidence>
<evidence type="ECO:0000256" key="4">
    <source>
        <dbReference type="ARBA" id="ARBA00022695"/>
    </source>
</evidence>
<dbReference type="Pfam" id="PF00136">
    <property type="entry name" value="DNA_pol_B"/>
    <property type="match status" value="2"/>
</dbReference>
<evidence type="ECO:0000256" key="5">
    <source>
        <dbReference type="ARBA" id="ARBA00022932"/>
    </source>
</evidence>
<comment type="catalytic activity">
    <reaction evidence="7">
        <text>DNA(n) + a 2'-deoxyribonucleoside 5'-triphosphate = DNA(n+1) + diphosphate</text>
        <dbReference type="Rhea" id="RHEA:22508"/>
        <dbReference type="Rhea" id="RHEA-COMP:17339"/>
        <dbReference type="Rhea" id="RHEA-COMP:17340"/>
        <dbReference type="ChEBI" id="CHEBI:33019"/>
        <dbReference type="ChEBI" id="CHEBI:61560"/>
        <dbReference type="ChEBI" id="CHEBI:173112"/>
        <dbReference type="EC" id="2.7.7.7"/>
    </reaction>
</comment>
<feature type="domain" description="DNA-directed DNA polymerase family B multifunctional" evidence="8">
    <location>
        <begin position="882"/>
        <end position="983"/>
    </location>
</feature>
<dbReference type="SMART" id="SM00486">
    <property type="entry name" value="POLBc"/>
    <property type="match status" value="1"/>
</dbReference>
<keyword evidence="6" id="KW-0238">DNA-binding</keyword>
<dbReference type="PANTHER" id="PTHR10322">
    <property type="entry name" value="DNA POLYMERASE CATALYTIC SUBUNIT"/>
    <property type="match status" value="1"/>
</dbReference>
<dbReference type="GO" id="GO:0006287">
    <property type="term" value="P:base-excision repair, gap-filling"/>
    <property type="evidence" value="ECO:0007669"/>
    <property type="project" value="TreeGrafter"/>
</dbReference>
<name>A0A6C0KGK5_9ZZZZ</name>
<sequence>MEIATKCVSNPTEVFPYGWHTYEENGSIGIRIFGLNAANENVFVLVTGFTPYIYLELPDTVPWTSHRIQALSNKLDTLVERGRPTQKIFQKKKKLYYAKKDKKEGGEYTDKTYPFLKCFFGCHSDIRPFMYKVTKPIYVGDMGTIKLKVHENDANPMLQFMCMKNIKPAGWFSFHGKKITKEDDKLSGCDHEYEVNYNRIAPVDRNEVSAPLIMGFDIEVNSSNPNIAPRHGVRDDKIFQISCVFCRNGQPETSYHKVILSLCKNRKGEEIQLKKDMVGDDIEIRLFNTEAELLEGFTDIVNEKQPNIITGYNIFSFDLPYMYARSKLTGSLTTFDQLSFIRGEHCKEKEIKWSSSAFKNQNFTYIDAPGRLWVDMLPIIQRDYKLENYKLKTVSDYFLGQTKDPLSVKGIFKCYRMFTPESLSIVAKYCVKDSELVVKLFEKLQVWIGLTEMANTCNTPVFTLFTQGQQIKIFSQVYKKCMADDFVIDKDSFIVNENDNYTGAYVFTPIPGLYDMVVSFDFSSLYPSTIIAYNIDYSTLVLDETIPDEKCNIFDWEDHCGCSHDLSVRKTKPKNIVCGKNHFRFMKEPPGVIPTLLKNLLDARKRTNSEMKRLKSSLSTLSHDERLLTERLITVLDKRQLSYKVSANSMYGGMGVKKGYLPFLPGAMCTTARGRQSIEKASKFLTEQLGGHLIYGDTDSCYVSFPQYSTDKSASDLDKFCRQVEEEMTSLFPRPMKFAYEEAIYWRYLILSKKRYMALKCDTDGVISSKIEKRGVLLSRRDNSAYSRDFYSKIIMSAFYKAPVEDLLFTMREELNRLSNHSVSVKDLTISKSVGDIKDYKIRALPDDDKKLEKRLKELELLDERADLTAVRTIFRHYIEKNDEEYDTLRLKYGLEHLIVQEYINKALPSQVQLAEKMRKRGTRVDAGERIGYCVIESENNIKDKLFNKIEDTEYFKEHASILKIDSLYYSKLMINPIDEVLSAVYKKEDLFKKYHKNRETFWKVLKQLNDLFTPNIVLIE</sequence>
<dbReference type="Gene3D" id="3.30.420.10">
    <property type="entry name" value="Ribonuclease H-like superfamily/Ribonuclease H"/>
    <property type="match status" value="1"/>
</dbReference>
<dbReference type="InterPro" id="IPR006133">
    <property type="entry name" value="DNA-dir_DNA_pol_B_exonuc"/>
</dbReference>
<dbReference type="InterPro" id="IPR006172">
    <property type="entry name" value="DNA-dir_DNA_pol_B"/>
</dbReference>
<dbReference type="InterPro" id="IPR050240">
    <property type="entry name" value="DNA_pol_type-B"/>
</dbReference>
<accession>A0A6C0KGK5</accession>
<protein>
    <recommendedName>
        <fullName evidence="2">DNA-directed DNA polymerase</fullName>
        <ecNumber evidence="2">2.7.7.7</ecNumber>
    </recommendedName>
</protein>
<dbReference type="InterPro" id="IPR017964">
    <property type="entry name" value="DNA-dir_DNA_pol_B_CS"/>
</dbReference>
<evidence type="ECO:0000313" key="10">
    <source>
        <dbReference type="EMBL" id="QHU15917.1"/>
    </source>
</evidence>
<reference evidence="10" key="1">
    <citation type="journal article" date="2020" name="Nature">
        <title>Giant virus diversity and host interactions through global metagenomics.</title>
        <authorList>
            <person name="Schulz F."/>
            <person name="Roux S."/>
            <person name="Paez-Espino D."/>
            <person name="Jungbluth S."/>
            <person name="Walsh D.A."/>
            <person name="Denef V.J."/>
            <person name="McMahon K.D."/>
            <person name="Konstantinidis K.T."/>
            <person name="Eloe-Fadrosh E.A."/>
            <person name="Kyrpides N.C."/>
            <person name="Woyke T."/>
        </authorList>
    </citation>
    <scope>NUCLEOTIDE SEQUENCE</scope>
    <source>
        <strain evidence="10">GVMAG-S-3300010158-109</strain>
    </source>
</reference>
<dbReference type="GO" id="GO:0008296">
    <property type="term" value="F:3'-5'-DNA exonuclease activity"/>
    <property type="evidence" value="ECO:0007669"/>
    <property type="project" value="TreeGrafter"/>
</dbReference>
<proteinExistence type="inferred from homology"/>
<dbReference type="EMBL" id="MN740869">
    <property type="protein sequence ID" value="QHU15917.1"/>
    <property type="molecule type" value="Genomic_DNA"/>
</dbReference>
<dbReference type="GO" id="GO:0000166">
    <property type="term" value="F:nucleotide binding"/>
    <property type="evidence" value="ECO:0007669"/>
    <property type="project" value="InterPro"/>
</dbReference>
<dbReference type="InterPro" id="IPR036397">
    <property type="entry name" value="RNaseH_sf"/>
</dbReference>
<dbReference type="SUPFAM" id="SSF56672">
    <property type="entry name" value="DNA/RNA polymerases"/>
    <property type="match status" value="1"/>
</dbReference>
<evidence type="ECO:0000259" key="8">
    <source>
        <dbReference type="Pfam" id="PF00136"/>
    </source>
</evidence>
<dbReference type="InterPro" id="IPR006134">
    <property type="entry name" value="DNA-dir_DNA_pol_B_multi_dom"/>
</dbReference>
<evidence type="ECO:0000256" key="2">
    <source>
        <dbReference type="ARBA" id="ARBA00012417"/>
    </source>
</evidence>
<dbReference type="Gene3D" id="1.10.287.690">
    <property type="entry name" value="Helix hairpin bin"/>
    <property type="match status" value="1"/>
</dbReference>
<dbReference type="Pfam" id="PF03104">
    <property type="entry name" value="DNA_pol_B_exo1"/>
    <property type="match status" value="1"/>
</dbReference>
<dbReference type="SUPFAM" id="SSF53098">
    <property type="entry name" value="Ribonuclease H-like"/>
    <property type="match status" value="1"/>
</dbReference>
<dbReference type="AlphaFoldDB" id="A0A6C0KGK5"/>
<keyword evidence="5" id="KW-0239">DNA-directed DNA polymerase</keyword>
<dbReference type="GO" id="GO:0045004">
    <property type="term" value="P:DNA replication proofreading"/>
    <property type="evidence" value="ECO:0007669"/>
    <property type="project" value="TreeGrafter"/>
</dbReference>
<dbReference type="PRINTS" id="PR00106">
    <property type="entry name" value="DNAPOLB"/>
</dbReference>